<dbReference type="CDD" id="cd17620">
    <property type="entry name" value="REC_OmpR_KdpE-like"/>
    <property type="match status" value="1"/>
</dbReference>
<proteinExistence type="predicted"/>
<dbReference type="InterPro" id="IPR039420">
    <property type="entry name" value="WalR-like"/>
</dbReference>
<dbReference type="GO" id="GO:0042802">
    <property type="term" value="F:identical protein binding"/>
    <property type="evidence" value="ECO:0007669"/>
    <property type="project" value="UniProtKB-ARBA"/>
</dbReference>
<evidence type="ECO:0000256" key="7">
    <source>
        <dbReference type="ARBA" id="ARBA00023125"/>
    </source>
</evidence>
<name>G7W7P6_DESOD</name>
<dbReference type="GO" id="GO:0000987">
    <property type="term" value="F:cis-regulatory region sequence-specific DNA binding"/>
    <property type="evidence" value="ECO:0007669"/>
    <property type="project" value="UniProtKB-ARBA"/>
</dbReference>
<dbReference type="PATRIC" id="fig|768706.3.peg.370"/>
<organism evidence="14 15">
    <name type="scientific">Desulfosporosinus orientis (strain ATCC 19365 / DSM 765 / NCIMB 8382 / VKM B-1628 / Singapore I)</name>
    <name type="common">Desulfotomaculum orientis</name>
    <dbReference type="NCBI Taxonomy" id="768706"/>
    <lineage>
        <taxon>Bacteria</taxon>
        <taxon>Bacillati</taxon>
        <taxon>Bacillota</taxon>
        <taxon>Clostridia</taxon>
        <taxon>Eubacteriales</taxon>
        <taxon>Desulfitobacteriaceae</taxon>
        <taxon>Desulfosporosinus</taxon>
    </lineage>
</organism>
<dbReference type="Gene3D" id="1.10.10.10">
    <property type="entry name" value="Winged helix-like DNA-binding domain superfamily/Winged helix DNA-binding domain"/>
    <property type="match status" value="1"/>
</dbReference>
<evidence type="ECO:0000256" key="5">
    <source>
        <dbReference type="ARBA" id="ARBA00023012"/>
    </source>
</evidence>
<protein>
    <recommendedName>
        <fullName evidence="2">Stage 0 sporulation protein A homolog</fullName>
    </recommendedName>
</protein>
<dbReference type="EMBL" id="CP003108">
    <property type="protein sequence ID" value="AET66111.1"/>
    <property type="molecule type" value="Genomic_DNA"/>
</dbReference>
<feature type="DNA-binding region" description="OmpR/PhoB-type" evidence="11">
    <location>
        <begin position="136"/>
        <end position="234"/>
    </location>
</feature>
<feature type="domain" description="OmpR/PhoB-type" evidence="13">
    <location>
        <begin position="136"/>
        <end position="234"/>
    </location>
</feature>
<comment type="subcellular location">
    <subcellularLocation>
        <location evidence="1">Cytoplasm</location>
    </subcellularLocation>
</comment>
<dbReference type="SUPFAM" id="SSF52172">
    <property type="entry name" value="CheY-like"/>
    <property type="match status" value="1"/>
</dbReference>
<dbReference type="Gene3D" id="3.40.50.2300">
    <property type="match status" value="1"/>
</dbReference>
<dbReference type="InterPro" id="IPR001867">
    <property type="entry name" value="OmpR/PhoB-type_DNA-bd"/>
</dbReference>
<dbReference type="STRING" id="768706.Desor_0407"/>
<gene>
    <name evidence="14" type="ordered locus">Desor_0407</name>
</gene>
<dbReference type="Gene3D" id="6.10.250.690">
    <property type="match status" value="1"/>
</dbReference>
<keyword evidence="8" id="KW-0804">Transcription</keyword>
<dbReference type="KEGG" id="dor:Desor_0407"/>
<evidence type="ECO:0000259" key="12">
    <source>
        <dbReference type="PROSITE" id="PS50110"/>
    </source>
</evidence>
<evidence type="ECO:0000313" key="15">
    <source>
        <dbReference type="Proteomes" id="UP000006346"/>
    </source>
</evidence>
<dbReference type="AlphaFoldDB" id="G7W7P6"/>
<dbReference type="InterPro" id="IPR011006">
    <property type="entry name" value="CheY-like_superfamily"/>
</dbReference>
<dbReference type="GO" id="GO:0045893">
    <property type="term" value="P:positive regulation of DNA-templated transcription"/>
    <property type="evidence" value="ECO:0007669"/>
    <property type="project" value="UniProtKB-ARBA"/>
</dbReference>
<evidence type="ECO:0000256" key="11">
    <source>
        <dbReference type="PROSITE-ProRule" id="PRU01091"/>
    </source>
</evidence>
<dbReference type="GO" id="GO:0005829">
    <property type="term" value="C:cytosol"/>
    <property type="evidence" value="ECO:0007669"/>
    <property type="project" value="TreeGrafter"/>
</dbReference>
<evidence type="ECO:0000256" key="2">
    <source>
        <dbReference type="ARBA" id="ARBA00018672"/>
    </source>
</evidence>
<evidence type="ECO:0000256" key="1">
    <source>
        <dbReference type="ARBA" id="ARBA00004496"/>
    </source>
</evidence>
<dbReference type="Pfam" id="PF00072">
    <property type="entry name" value="Response_reg"/>
    <property type="match status" value="1"/>
</dbReference>
<comment type="function">
    <text evidence="9">May play the central regulatory role in sporulation. It may be an element of the effector pathway responsible for the activation of sporulation genes in response to nutritional stress. Spo0A may act in concert with spo0H (a sigma factor) to control the expression of some genes that are critical to the sporulation process.</text>
</comment>
<keyword evidence="6" id="KW-0805">Transcription regulation</keyword>
<keyword evidence="7 11" id="KW-0238">DNA-binding</keyword>
<dbReference type="GO" id="GO:0032993">
    <property type="term" value="C:protein-DNA complex"/>
    <property type="evidence" value="ECO:0007669"/>
    <property type="project" value="TreeGrafter"/>
</dbReference>
<dbReference type="Pfam" id="PF00486">
    <property type="entry name" value="Trans_reg_C"/>
    <property type="match status" value="1"/>
</dbReference>
<evidence type="ECO:0000256" key="4">
    <source>
        <dbReference type="ARBA" id="ARBA00022553"/>
    </source>
</evidence>
<dbReference type="HOGENOM" id="CLU_000445_30_8_9"/>
<dbReference type="SMART" id="SM00862">
    <property type="entry name" value="Trans_reg_C"/>
    <property type="match status" value="1"/>
</dbReference>
<evidence type="ECO:0000256" key="8">
    <source>
        <dbReference type="ARBA" id="ARBA00023163"/>
    </source>
</evidence>
<dbReference type="SUPFAM" id="SSF46894">
    <property type="entry name" value="C-terminal effector domain of the bipartite response regulators"/>
    <property type="match status" value="1"/>
</dbReference>
<evidence type="ECO:0000256" key="6">
    <source>
        <dbReference type="ARBA" id="ARBA00023015"/>
    </source>
</evidence>
<keyword evidence="15" id="KW-1185">Reference proteome</keyword>
<evidence type="ECO:0000313" key="14">
    <source>
        <dbReference type="EMBL" id="AET66111.1"/>
    </source>
</evidence>
<dbReference type="PROSITE" id="PS51755">
    <property type="entry name" value="OMPR_PHOB"/>
    <property type="match status" value="1"/>
</dbReference>
<dbReference type="PROSITE" id="PS50110">
    <property type="entry name" value="RESPONSE_REGULATORY"/>
    <property type="match status" value="1"/>
</dbReference>
<keyword evidence="3" id="KW-0963">Cytoplasm</keyword>
<evidence type="ECO:0000259" key="13">
    <source>
        <dbReference type="PROSITE" id="PS51755"/>
    </source>
</evidence>
<dbReference type="FunFam" id="3.40.50.2300:FF:000021">
    <property type="entry name" value="Two-component system response regulator KdpE"/>
    <property type="match status" value="1"/>
</dbReference>
<sequence length="234" mass="26661">MKGMTVEMEKTGQRILIIDDEAQIRKFLRVALTSHGYVVKDVKTGREGLESVALFGPDLVVLDLGLPDIDGLKVVRQLREWTKVPIIILSVKEQESDKIAALDFGADDYVTKPFGMGELLARIRAAIRHTAGTDEQPILHFDDLTVDLLHRRVFRDNQEIKLTLTEYEIVKNLAINAGRVATHNHLLRTVWGPSYEKEVQYLRVYIGQIRRKLECDPSRPRHIITEPGVGYRLL</sequence>
<dbReference type="InterPro" id="IPR036388">
    <property type="entry name" value="WH-like_DNA-bd_sf"/>
</dbReference>
<feature type="domain" description="Response regulatory" evidence="12">
    <location>
        <begin position="14"/>
        <end position="127"/>
    </location>
</feature>
<evidence type="ECO:0000256" key="3">
    <source>
        <dbReference type="ARBA" id="ARBA00022490"/>
    </source>
</evidence>
<dbReference type="InterPro" id="IPR001789">
    <property type="entry name" value="Sig_transdc_resp-reg_receiver"/>
</dbReference>
<dbReference type="SMART" id="SM00448">
    <property type="entry name" value="REC"/>
    <property type="match status" value="1"/>
</dbReference>
<dbReference type="InterPro" id="IPR016032">
    <property type="entry name" value="Sig_transdc_resp-reg_C-effctor"/>
</dbReference>
<keyword evidence="5" id="KW-0902">Two-component regulatory system</keyword>
<evidence type="ECO:0000256" key="9">
    <source>
        <dbReference type="ARBA" id="ARBA00024867"/>
    </source>
</evidence>
<reference evidence="15" key="1">
    <citation type="submission" date="2011-11" db="EMBL/GenBank/DDBJ databases">
        <title>Complete sequence of Desulfosporosinus orientis DSM 765.</title>
        <authorList>
            <person name="Lucas S."/>
            <person name="Han J."/>
            <person name="Lapidus A."/>
            <person name="Cheng J.-F."/>
            <person name="Goodwin L."/>
            <person name="Pitluck S."/>
            <person name="Peters L."/>
            <person name="Ovchinnikova G."/>
            <person name="Teshima H."/>
            <person name="Detter J.C."/>
            <person name="Han C."/>
            <person name="Tapia R."/>
            <person name="Land M."/>
            <person name="Hauser L."/>
            <person name="Kyrpides N."/>
            <person name="Ivanova N."/>
            <person name="Pagani I."/>
            <person name="Pester M."/>
            <person name="Spring S."/>
            <person name="Ollivier B."/>
            <person name="Rattei T."/>
            <person name="Klenk H.-P."/>
            <person name="Wagner M."/>
            <person name="Loy A."/>
            <person name="Woyke T."/>
        </authorList>
    </citation>
    <scope>NUCLEOTIDE SEQUENCE [LARGE SCALE GENOMIC DNA]</scope>
    <source>
        <strain evidence="15">ATCC 19365 / DSM 765 / NCIMB 8382 / VKM B-1628</strain>
    </source>
</reference>
<dbReference type="Proteomes" id="UP000006346">
    <property type="component" value="Chromosome"/>
</dbReference>
<dbReference type="eggNOG" id="COG0745">
    <property type="taxonomic scope" value="Bacteria"/>
</dbReference>
<accession>G7W7P6</accession>
<evidence type="ECO:0000256" key="10">
    <source>
        <dbReference type="PROSITE-ProRule" id="PRU00169"/>
    </source>
</evidence>
<dbReference type="PANTHER" id="PTHR48111">
    <property type="entry name" value="REGULATOR OF RPOS"/>
    <property type="match status" value="1"/>
</dbReference>
<feature type="modified residue" description="4-aspartylphosphate" evidence="10">
    <location>
        <position position="63"/>
    </location>
</feature>
<reference evidence="14 15" key="2">
    <citation type="journal article" date="2012" name="J. Bacteriol.">
        <title>Complete genome sequences of Desulfosporosinus orientis DSM765T, Desulfosporosinus youngiae DSM17734T, Desulfosporosinus meridiei DSM13257T, and Desulfosporosinus acidiphilus DSM22704T.</title>
        <authorList>
            <person name="Pester M."/>
            <person name="Brambilla E."/>
            <person name="Alazard D."/>
            <person name="Rattei T."/>
            <person name="Weinmaier T."/>
            <person name="Han J."/>
            <person name="Lucas S."/>
            <person name="Lapidus A."/>
            <person name="Cheng J.F."/>
            <person name="Goodwin L."/>
            <person name="Pitluck S."/>
            <person name="Peters L."/>
            <person name="Ovchinnikova G."/>
            <person name="Teshima H."/>
            <person name="Detter J.C."/>
            <person name="Han C.S."/>
            <person name="Tapia R."/>
            <person name="Land M.L."/>
            <person name="Hauser L."/>
            <person name="Kyrpides N.C."/>
            <person name="Ivanova N.N."/>
            <person name="Pagani I."/>
            <person name="Huntmann M."/>
            <person name="Wei C.L."/>
            <person name="Davenport K.W."/>
            <person name="Daligault H."/>
            <person name="Chain P.S."/>
            <person name="Chen A."/>
            <person name="Mavromatis K."/>
            <person name="Markowitz V."/>
            <person name="Szeto E."/>
            <person name="Mikhailova N."/>
            <person name="Pati A."/>
            <person name="Wagner M."/>
            <person name="Woyke T."/>
            <person name="Ollivier B."/>
            <person name="Klenk H.P."/>
            <person name="Spring S."/>
            <person name="Loy A."/>
        </authorList>
    </citation>
    <scope>NUCLEOTIDE SEQUENCE [LARGE SCALE GENOMIC DNA]</scope>
    <source>
        <strain evidence="15">ATCC 19365 / DSM 765 / NCIMB 8382 / VKM B-1628</strain>
    </source>
</reference>
<keyword evidence="4 10" id="KW-0597">Phosphoprotein</keyword>
<dbReference type="CDD" id="cd00383">
    <property type="entry name" value="trans_reg_C"/>
    <property type="match status" value="1"/>
</dbReference>
<dbReference type="PANTHER" id="PTHR48111:SF50">
    <property type="entry name" value="KDP OPERON TRANSCRIPTIONAL REGULATORY PROTEIN KDPE"/>
    <property type="match status" value="1"/>
</dbReference>
<dbReference type="GO" id="GO:0000156">
    <property type="term" value="F:phosphorelay response regulator activity"/>
    <property type="evidence" value="ECO:0007669"/>
    <property type="project" value="TreeGrafter"/>
</dbReference>